<evidence type="ECO:0000313" key="2">
    <source>
        <dbReference type="EMBL" id="KAK2181332.1"/>
    </source>
</evidence>
<sequence>SRWTSSTRWRPHSPTTTEPSCSSGIASKDDIELPCFVLRPVRDVISGFASRDRDLYAESRRQWEAQMTRVRNLLCRPDKVDLHANYLVSDVEREIEEFVFANKQNAANTVWIRRLGAARPAREADATRDDTSTPPSDDYAKGRLASLCDNLVERLDPRNRIEQQVGHNVALKGWCLLRV</sequence>
<protein>
    <submittedName>
        <fullName evidence="2">Uncharacterized protein</fullName>
    </submittedName>
</protein>
<evidence type="ECO:0000313" key="3">
    <source>
        <dbReference type="Proteomes" id="UP001209878"/>
    </source>
</evidence>
<dbReference type="Proteomes" id="UP001209878">
    <property type="component" value="Unassembled WGS sequence"/>
</dbReference>
<dbReference type="AlphaFoldDB" id="A0AAD9L143"/>
<reference evidence="2" key="1">
    <citation type="journal article" date="2023" name="Mol. Biol. Evol.">
        <title>Third-Generation Sequencing Reveals the Adaptive Role of the Epigenome in Three Deep-Sea Polychaetes.</title>
        <authorList>
            <person name="Perez M."/>
            <person name="Aroh O."/>
            <person name="Sun Y."/>
            <person name="Lan Y."/>
            <person name="Juniper S.K."/>
            <person name="Young C.R."/>
            <person name="Angers B."/>
            <person name="Qian P.Y."/>
        </authorList>
    </citation>
    <scope>NUCLEOTIDE SEQUENCE</scope>
    <source>
        <strain evidence="2">R07B-5</strain>
    </source>
</reference>
<evidence type="ECO:0000256" key="1">
    <source>
        <dbReference type="SAM" id="MobiDB-lite"/>
    </source>
</evidence>
<feature type="region of interest" description="Disordered" evidence="1">
    <location>
        <begin position="1"/>
        <end position="24"/>
    </location>
</feature>
<proteinExistence type="predicted"/>
<organism evidence="2 3">
    <name type="scientific">Ridgeia piscesae</name>
    <name type="common">Tubeworm</name>
    <dbReference type="NCBI Taxonomy" id="27915"/>
    <lineage>
        <taxon>Eukaryota</taxon>
        <taxon>Metazoa</taxon>
        <taxon>Spiralia</taxon>
        <taxon>Lophotrochozoa</taxon>
        <taxon>Annelida</taxon>
        <taxon>Polychaeta</taxon>
        <taxon>Sedentaria</taxon>
        <taxon>Canalipalpata</taxon>
        <taxon>Sabellida</taxon>
        <taxon>Siboglinidae</taxon>
        <taxon>Ridgeia</taxon>
    </lineage>
</organism>
<keyword evidence="3" id="KW-1185">Reference proteome</keyword>
<comment type="caution">
    <text evidence="2">The sequence shown here is derived from an EMBL/GenBank/DDBJ whole genome shotgun (WGS) entry which is preliminary data.</text>
</comment>
<accession>A0AAD9L143</accession>
<dbReference type="EMBL" id="JAODUO010000402">
    <property type="protein sequence ID" value="KAK2181332.1"/>
    <property type="molecule type" value="Genomic_DNA"/>
</dbReference>
<feature type="non-terminal residue" evidence="2">
    <location>
        <position position="1"/>
    </location>
</feature>
<name>A0AAD9L143_RIDPI</name>
<gene>
    <name evidence="2" type="ORF">NP493_403g03035</name>
</gene>